<proteinExistence type="predicted"/>
<dbReference type="Gene3D" id="3.90.25.10">
    <property type="entry name" value="UDP-galactose 4-epimerase, domain 1"/>
    <property type="match status" value="1"/>
</dbReference>
<feature type="domain" description="NmrA-like" evidence="1">
    <location>
        <begin position="2"/>
        <end position="244"/>
    </location>
</feature>
<evidence type="ECO:0000313" key="2">
    <source>
        <dbReference type="EMBL" id="PJZ64237.1"/>
    </source>
</evidence>
<evidence type="ECO:0000313" key="3">
    <source>
        <dbReference type="Proteomes" id="UP000231912"/>
    </source>
</evidence>
<dbReference type="Gene3D" id="3.40.50.720">
    <property type="entry name" value="NAD(P)-binding Rossmann-like Domain"/>
    <property type="match status" value="1"/>
</dbReference>
<dbReference type="Pfam" id="PF05368">
    <property type="entry name" value="NmrA"/>
    <property type="match status" value="1"/>
</dbReference>
<dbReference type="AlphaFoldDB" id="A0A2M9Z793"/>
<dbReference type="InterPro" id="IPR036291">
    <property type="entry name" value="NAD(P)-bd_dom_sf"/>
</dbReference>
<dbReference type="PANTHER" id="PTHR43162">
    <property type="match status" value="1"/>
</dbReference>
<dbReference type="SUPFAM" id="SSF51735">
    <property type="entry name" value="NAD(P)-binding Rossmann-fold domains"/>
    <property type="match status" value="1"/>
</dbReference>
<reference evidence="2 3" key="1">
    <citation type="submission" date="2017-07" db="EMBL/GenBank/DDBJ databases">
        <title>Leptospira spp. isolated from tropical soils.</title>
        <authorList>
            <person name="Thibeaux R."/>
            <person name="Iraola G."/>
            <person name="Ferres I."/>
            <person name="Bierque E."/>
            <person name="Girault D."/>
            <person name="Soupe-Gilbert M.-E."/>
            <person name="Picardeau M."/>
            <person name="Goarant C."/>
        </authorList>
    </citation>
    <scope>NUCLEOTIDE SEQUENCE [LARGE SCALE GENOMIC DNA]</scope>
    <source>
        <strain evidence="2 3">FH2-C-A2</strain>
    </source>
</reference>
<dbReference type="PANTHER" id="PTHR43162:SF1">
    <property type="entry name" value="PRESTALK A DIFFERENTIATION PROTEIN A"/>
    <property type="match status" value="1"/>
</dbReference>
<gene>
    <name evidence="2" type="ORF">CH371_19165</name>
</gene>
<sequence length="301" mass="33637">MKIIVTGSLGHISRPLTEELVRKGHSVIVVSSKPERAKEIEAIGATAAIGRMEDVDFLSRTFLGADIVYAMEAVGYENFFDPNFDLTEAVRRIADSYKLAIENSGVKRVIHLSSIGAHTDSGNGILAFHYDAENILRRLPQDVSIKFMRPVGFYYNMFAFLQTIKAREAIVSNYGGDEREPWVSTLDIAEVVAEEIEKPFEGRSIRYIASDEISPNEIAEILGQEIGKPDLKWLVISDEEALKGMIAAGMNPKTAKGYMEMNAARRGGALYEDYFRNRPVLSKVKLKDFAKDFASAYRQLK</sequence>
<protein>
    <submittedName>
        <fullName evidence="2">NAD-dependent dehydratase</fullName>
    </submittedName>
</protein>
<name>A0A2M9Z793_9LEPT</name>
<dbReference type="Proteomes" id="UP000231912">
    <property type="component" value="Unassembled WGS sequence"/>
</dbReference>
<dbReference type="RefSeq" id="WP_100760293.1">
    <property type="nucleotide sequence ID" value="NZ_NPDT01000011.1"/>
</dbReference>
<accession>A0A2M9Z793</accession>
<dbReference type="EMBL" id="NPDT01000011">
    <property type="protein sequence ID" value="PJZ64237.1"/>
    <property type="molecule type" value="Genomic_DNA"/>
</dbReference>
<evidence type="ECO:0000259" key="1">
    <source>
        <dbReference type="Pfam" id="PF05368"/>
    </source>
</evidence>
<organism evidence="2 3">
    <name type="scientific">Leptospira wolffii</name>
    <dbReference type="NCBI Taxonomy" id="409998"/>
    <lineage>
        <taxon>Bacteria</taxon>
        <taxon>Pseudomonadati</taxon>
        <taxon>Spirochaetota</taxon>
        <taxon>Spirochaetia</taxon>
        <taxon>Leptospirales</taxon>
        <taxon>Leptospiraceae</taxon>
        <taxon>Leptospira</taxon>
    </lineage>
</organism>
<comment type="caution">
    <text evidence="2">The sequence shown here is derived from an EMBL/GenBank/DDBJ whole genome shotgun (WGS) entry which is preliminary data.</text>
</comment>
<dbReference type="InterPro" id="IPR051604">
    <property type="entry name" value="Ergot_Alk_Oxidoreductase"/>
</dbReference>
<dbReference type="InterPro" id="IPR008030">
    <property type="entry name" value="NmrA-like"/>
</dbReference>